<feature type="region of interest" description="Disordered" evidence="5">
    <location>
        <begin position="205"/>
        <end position="237"/>
    </location>
</feature>
<dbReference type="AlphaFoldDB" id="A0A8K0HQR8"/>
<sequence length="805" mass="90538">MEVSPSPSSSQTQPQASSDQLRDSGMEIHPPVLEDASNIWDWGDLLDFTVDDDLAIPWDSGQTHQPTVVSPEPEQTAEERPDPGRVRKRDPRLTCSNFLAGRIPCACPEMDEKMMELEEEDAGHGKKRARTVRAQLGVARCQVPACGADIRELKGYHRRHRVCLRCANATTVVLDGETKRYCQQCGKFHVLSDFDEGKRSCRRKLERHNKRRRRKPLDSKGAREKESHGDIQSEDINCDDEAGEDSLPFNSQIVEKESLLESEGGHVSTISAAPDSKDTHSDGFASGETQTDRQKYNTKHSQSPSYCENKSSYSSMCPTGRISFKLYDWNPAEFPRRLRHQIFQWLSSMPVELEGYIRPGCTILTVFVAMPQFMWMKIFEDPIAYVHDFVVAPGRMLSGRGNVLVYLNNMIFHVVKNGTSVIKAKMEVQAPRLHYVHPTCFEAGKPMEFVACGSNLLQPKFRFLISFSGKYLAYNYCRESAHFQSEGGTECNFDHQLYRIHVPHTDASNFGPVFIEVENEAGLSNFIPVLIGDKETCSEMKMVEQRLDASLSPEGSHFSSIGSLSDSCEISSLKQTSSSAALLDIAWLLKSPDSETFQQIMTASKIQRFNCLLNFLISIESTTILEKVLLNLETTMNNMNSDGGYNGSSDADLRLFEKYMGYAHKVVHQKKNEALHSEKLMPEDDFASQCSFQNDLHSIVPFSSQDMEITVNDKLRFTAGSASTSNRKSERIPLLNREAVIEADMAKEFPWPSGRSCTRPFLTFRPSLYIVATAAICLGICAVVFHPHRVSEFAVSIRRCVLGKF</sequence>
<proteinExistence type="predicted"/>
<evidence type="ECO:0000256" key="1">
    <source>
        <dbReference type="ARBA" id="ARBA00022723"/>
    </source>
</evidence>
<keyword evidence="9" id="KW-1185">Reference proteome</keyword>
<dbReference type="Proteomes" id="UP000796880">
    <property type="component" value="Unassembled WGS sequence"/>
</dbReference>
<feature type="transmembrane region" description="Helical" evidence="6">
    <location>
        <begin position="767"/>
        <end position="785"/>
    </location>
</feature>
<evidence type="ECO:0000256" key="5">
    <source>
        <dbReference type="SAM" id="MobiDB-lite"/>
    </source>
</evidence>
<keyword evidence="6" id="KW-1133">Transmembrane helix</keyword>
<evidence type="ECO:0000256" key="6">
    <source>
        <dbReference type="SAM" id="Phobius"/>
    </source>
</evidence>
<feature type="domain" description="SBP-type" evidence="7">
    <location>
        <begin position="138"/>
        <end position="215"/>
    </location>
</feature>
<feature type="region of interest" description="Disordered" evidence="5">
    <location>
        <begin position="57"/>
        <end position="90"/>
    </location>
</feature>
<dbReference type="Pfam" id="PF26102">
    <property type="entry name" value="Ig_SPL7"/>
    <property type="match status" value="1"/>
</dbReference>
<feature type="region of interest" description="Disordered" evidence="5">
    <location>
        <begin position="264"/>
        <end position="313"/>
    </location>
</feature>
<dbReference type="GO" id="GO:0005634">
    <property type="term" value="C:nucleus"/>
    <property type="evidence" value="ECO:0007669"/>
    <property type="project" value="InterPro"/>
</dbReference>
<evidence type="ECO:0000256" key="3">
    <source>
        <dbReference type="ARBA" id="ARBA00022833"/>
    </source>
</evidence>
<evidence type="ECO:0000313" key="9">
    <source>
        <dbReference type="Proteomes" id="UP000796880"/>
    </source>
</evidence>
<dbReference type="PANTHER" id="PTHR31251">
    <property type="entry name" value="SQUAMOSA PROMOTER-BINDING-LIKE PROTEIN 4"/>
    <property type="match status" value="1"/>
</dbReference>
<keyword evidence="3" id="KW-0862">Zinc</keyword>
<keyword evidence="6" id="KW-0472">Membrane</keyword>
<dbReference type="GO" id="GO:0008270">
    <property type="term" value="F:zinc ion binding"/>
    <property type="evidence" value="ECO:0007669"/>
    <property type="project" value="UniProtKB-KW"/>
</dbReference>
<gene>
    <name evidence="8" type="ORF">FNV43_RR01944</name>
</gene>
<feature type="compositionally biased region" description="Basic and acidic residues" evidence="5">
    <location>
        <begin position="216"/>
        <end position="231"/>
    </location>
</feature>
<keyword evidence="2 4" id="KW-0863">Zinc-finger</keyword>
<dbReference type="OrthoDB" id="514967at2759"/>
<evidence type="ECO:0000256" key="4">
    <source>
        <dbReference type="PROSITE-ProRule" id="PRU00470"/>
    </source>
</evidence>
<dbReference type="PROSITE" id="PS51141">
    <property type="entry name" value="ZF_SBP"/>
    <property type="match status" value="1"/>
</dbReference>
<dbReference type="PANTHER" id="PTHR31251:SF108">
    <property type="entry name" value="SQUAMOSA PROMOTER-BINDING-LIKE PROTEIN 7"/>
    <property type="match status" value="1"/>
</dbReference>
<evidence type="ECO:0000313" key="8">
    <source>
        <dbReference type="EMBL" id="KAF3457287.1"/>
    </source>
</evidence>
<reference evidence="8" key="1">
    <citation type="submission" date="2020-03" db="EMBL/GenBank/DDBJ databases">
        <title>A high-quality chromosome-level genome assembly of a woody plant with both climbing and erect habits, Rhamnella rubrinervis.</title>
        <authorList>
            <person name="Lu Z."/>
            <person name="Yang Y."/>
            <person name="Zhu X."/>
            <person name="Sun Y."/>
        </authorList>
    </citation>
    <scope>NUCLEOTIDE SEQUENCE</scope>
    <source>
        <strain evidence="8">BYM</strain>
        <tissue evidence="8">Leaf</tissue>
    </source>
</reference>
<feature type="region of interest" description="Disordered" evidence="5">
    <location>
        <begin position="1"/>
        <end position="36"/>
    </location>
</feature>
<dbReference type="InterPro" id="IPR036893">
    <property type="entry name" value="SBP_sf"/>
</dbReference>
<dbReference type="GO" id="GO:0003677">
    <property type="term" value="F:DNA binding"/>
    <property type="evidence" value="ECO:0007669"/>
    <property type="project" value="InterPro"/>
</dbReference>
<feature type="compositionally biased region" description="Low complexity" evidence="5">
    <location>
        <begin position="1"/>
        <end position="18"/>
    </location>
</feature>
<feature type="compositionally biased region" description="Basic residues" evidence="5">
    <location>
        <begin position="205"/>
        <end position="215"/>
    </location>
</feature>
<dbReference type="InterPro" id="IPR004333">
    <property type="entry name" value="SBP_dom"/>
</dbReference>
<dbReference type="EMBL" id="VOIH02000001">
    <property type="protein sequence ID" value="KAF3457287.1"/>
    <property type="molecule type" value="Genomic_DNA"/>
</dbReference>
<dbReference type="Gene3D" id="4.10.1100.10">
    <property type="entry name" value="Transcription factor, SBP-box domain"/>
    <property type="match status" value="1"/>
</dbReference>
<comment type="caution">
    <text evidence="8">The sequence shown here is derived from an EMBL/GenBank/DDBJ whole genome shotgun (WGS) entry which is preliminary data.</text>
</comment>
<dbReference type="Pfam" id="PF03110">
    <property type="entry name" value="SBP"/>
    <property type="match status" value="1"/>
</dbReference>
<accession>A0A8K0HQR8</accession>
<keyword evidence="1" id="KW-0479">Metal-binding</keyword>
<protein>
    <recommendedName>
        <fullName evidence="7">SBP-type domain-containing protein</fullName>
    </recommendedName>
</protein>
<keyword evidence="6" id="KW-0812">Transmembrane</keyword>
<dbReference type="InterPro" id="IPR044817">
    <property type="entry name" value="SBP-like"/>
</dbReference>
<evidence type="ECO:0000256" key="2">
    <source>
        <dbReference type="ARBA" id="ARBA00022771"/>
    </source>
</evidence>
<evidence type="ECO:0000259" key="7">
    <source>
        <dbReference type="PROSITE" id="PS51141"/>
    </source>
</evidence>
<dbReference type="SUPFAM" id="SSF103612">
    <property type="entry name" value="SBT domain"/>
    <property type="match status" value="1"/>
</dbReference>
<name>A0A8K0HQR8_9ROSA</name>
<organism evidence="8 9">
    <name type="scientific">Rhamnella rubrinervis</name>
    <dbReference type="NCBI Taxonomy" id="2594499"/>
    <lineage>
        <taxon>Eukaryota</taxon>
        <taxon>Viridiplantae</taxon>
        <taxon>Streptophyta</taxon>
        <taxon>Embryophyta</taxon>
        <taxon>Tracheophyta</taxon>
        <taxon>Spermatophyta</taxon>
        <taxon>Magnoliopsida</taxon>
        <taxon>eudicotyledons</taxon>
        <taxon>Gunneridae</taxon>
        <taxon>Pentapetalae</taxon>
        <taxon>rosids</taxon>
        <taxon>fabids</taxon>
        <taxon>Rosales</taxon>
        <taxon>Rhamnaceae</taxon>
        <taxon>rhamnoid group</taxon>
        <taxon>Rhamneae</taxon>
        <taxon>Rhamnella</taxon>
    </lineage>
</organism>
<feature type="compositionally biased region" description="Polar residues" evidence="5">
    <location>
        <begin position="299"/>
        <end position="313"/>
    </location>
</feature>